<reference evidence="2" key="1">
    <citation type="submission" date="2020-05" db="UniProtKB">
        <authorList>
            <consortium name="EnsemblMetazoa"/>
        </authorList>
    </citation>
    <scope>IDENTIFICATION</scope>
    <source>
        <strain evidence="2">FUMOZ</strain>
    </source>
</reference>
<accession>A0A4Y0BQI8</accession>
<protein>
    <recommendedName>
        <fullName evidence="3">Protein TsetseEP domain-containing protein</fullName>
    </recommendedName>
</protein>
<name>A0A4Y0BQI8_ANOFN</name>
<proteinExistence type="predicted"/>
<organism evidence="2">
    <name type="scientific">Anopheles funestus</name>
    <name type="common">African malaria mosquito</name>
    <dbReference type="NCBI Taxonomy" id="62324"/>
    <lineage>
        <taxon>Eukaryota</taxon>
        <taxon>Metazoa</taxon>
        <taxon>Ecdysozoa</taxon>
        <taxon>Arthropoda</taxon>
        <taxon>Hexapoda</taxon>
        <taxon>Insecta</taxon>
        <taxon>Pterygota</taxon>
        <taxon>Neoptera</taxon>
        <taxon>Endopterygota</taxon>
        <taxon>Diptera</taxon>
        <taxon>Nematocera</taxon>
        <taxon>Culicoidea</taxon>
        <taxon>Culicidae</taxon>
        <taxon>Anophelinae</taxon>
        <taxon>Anopheles</taxon>
    </lineage>
</organism>
<sequence>MKLLILAVLAVIGASHAARPGANEVIDTFRSIVPRYIDTIAEDQQQIFALEHEETQALTQFHSDIVRTKETFVKSVTLQEDQLNGLMRGQNTSVADGQCMQFVQRATNETVNVIGVAYTTCINEADESLGNVTASYYGSIGALEQAATNLRLLDVFRGDNVFYTPYNIVNKLHQKEADLLQNRPPLAAELETQKQGFEADLMEIRNRYIVCMTTAEMSFRTYIDLARQQLSYICGANLNIVEN</sequence>
<dbReference type="AlphaFoldDB" id="A0A4Y0BQI8"/>
<dbReference type="VEuPathDB" id="VectorBase:AFUN021654"/>
<feature type="signal peptide" evidence="1">
    <location>
        <begin position="1"/>
        <end position="17"/>
    </location>
</feature>
<feature type="chain" id="PRO_5021362700" description="Protein TsetseEP domain-containing protein" evidence="1">
    <location>
        <begin position="18"/>
        <end position="243"/>
    </location>
</feature>
<dbReference type="EnsemblMetazoa" id="AFUN021654-RA">
    <property type="protein sequence ID" value="AFUN021654-PA"/>
    <property type="gene ID" value="AFUN021654"/>
</dbReference>
<evidence type="ECO:0000256" key="1">
    <source>
        <dbReference type="SAM" id="SignalP"/>
    </source>
</evidence>
<keyword evidence="1" id="KW-0732">Signal</keyword>
<evidence type="ECO:0000313" key="2">
    <source>
        <dbReference type="EnsemblMetazoa" id="AFUN021654-PA"/>
    </source>
</evidence>
<dbReference type="VEuPathDB" id="VectorBase:AFUN2_004579"/>
<evidence type="ECO:0008006" key="3">
    <source>
        <dbReference type="Google" id="ProtNLM"/>
    </source>
</evidence>